<evidence type="ECO:0008006" key="7">
    <source>
        <dbReference type="Google" id="ProtNLM"/>
    </source>
</evidence>
<evidence type="ECO:0000256" key="4">
    <source>
        <dbReference type="PIRSR" id="PIRSR606689-2"/>
    </source>
</evidence>
<evidence type="ECO:0000313" key="6">
    <source>
        <dbReference type="Proteomes" id="UP001159428"/>
    </source>
</evidence>
<keyword evidence="4" id="KW-0460">Magnesium</keyword>
<dbReference type="PANTHER" id="PTHR46693:SF1">
    <property type="entry name" value="ADP-RIBOSYLATION FACTOR-LIKE PROTEIN 15"/>
    <property type="match status" value="1"/>
</dbReference>
<proteinExistence type="predicted"/>
<evidence type="ECO:0000256" key="3">
    <source>
        <dbReference type="PIRSR" id="PIRSR606689-1"/>
    </source>
</evidence>
<comment type="caution">
    <text evidence="5">The sequence shown here is derived from an EMBL/GenBank/DDBJ whole genome shotgun (WGS) entry which is preliminary data.</text>
</comment>
<gene>
    <name evidence="5" type="ORF">PMEA_00021969</name>
</gene>
<dbReference type="InterPro" id="IPR042292">
    <property type="entry name" value="ARL15"/>
</dbReference>
<dbReference type="InterPro" id="IPR006689">
    <property type="entry name" value="Small_GTPase_ARF/SAR"/>
</dbReference>
<dbReference type="GO" id="GO:0005525">
    <property type="term" value="F:GTP binding"/>
    <property type="evidence" value="ECO:0007669"/>
    <property type="project" value="UniProtKB-KW"/>
</dbReference>
<sequence length="115" mass="13002">MYHVRKERLYFYCTVLSNSLQQGTFSPRPSYSVIAIGIRQAGKSMLFAKLSGTILKKLEPTVGFSVKAVQLPSAILNVKELGGKQKIRKYCHTTLEKLSGKCLWWTAVAMMVMWI</sequence>
<dbReference type="AlphaFoldDB" id="A0AAU9VWS2"/>
<dbReference type="GO" id="GO:0046872">
    <property type="term" value="F:metal ion binding"/>
    <property type="evidence" value="ECO:0007669"/>
    <property type="project" value="UniProtKB-KW"/>
</dbReference>
<keyword evidence="1 3" id="KW-0547">Nucleotide-binding</keyword>
<feature type="binding site" evidence="3">
    <location>
        <begin position="37"/>
        <end position="44"/>
    </location>
    <ligand>
        <name>GTP</name>
        <dbReference type="ChEBI" id="CHEBI:37565"/>
    </ligand>
</feature>
<protein>
    <recommendedName>
        <fullName evidence="7">G domain-containing protein</fullName>
    </recommendedName>
</protein>
<dbReference type="EMBL" id="CALNXJ010000004">
    <property type="protein sequence ID" value="CAH3038907.1"/>
    <property type="molecule type" value="Genomic_DNA"/>
</dbReference>
<dbReference type="PANTHER" id="PTHR46693">
    <property type="entry name" value="ADP-RIBOSYLATION FACTOR-LIKE PROTEIN 15"/>
    <property type="match status" value="1"/>
</dbReference>
<keyword evidence="4" id="KW-0479">Metal-binding</keyword>
<dbReference type="GO" id="GO:0003924">
    <property type="term" value="F:GTPase activity"/>
    <property type="evidence" value="ECO:0007669"/>
    <property type="project" value="InterPro"/>
</dbReference>
<evidence type="ECO:0000313" key="5">
    <source>
        <dbReference type="EMBL" id="CAH3038907.1"/>
    </source>
</evidence>
<accession>A0AAU9VWS2</accession>
<dbReference type="Pfam" id="PF00025">
    <property type="entry name" value="Arf"/>
    <property type="match status" value="1"/>
</dbReference>
<dbReference type="Gene3D" id="3.40.50.300">
    <property type="entry name" value="P-loop containing nucleotide triphosphate hydrolases"/>
    <property type="match status" value="1"/>
</dbReference>
<keyword evidence="6" id="KW-1185">Reference proteome</keyword>
<feature type="binding site" evidence="4">
    <location>
        <position position="61"/>
    </location>
    <ligand>
        <name>Mg(2+)</name>
        <dbReference type="ChEBI" id="CHEBI:18420"/>
    </ligand>
</feature>
<reference evidence="5 6" key="1">
    <citation type="submission" date="2022-05" db="EMBL/GenBank/DDBJ databases">
        <authorList>
            <consortium name="Genoscope - CEA"/>
            <person name="William W."/>
        </authorList>
    </citation>
    <scope>NUCLEOTIDE SEQUENCE [LARGE SCALE GENOMIC DNA]</scope>
</reference>
<name>A0AAU9VWS2_9CNID</name>
<dbReference type="Proteomes" id="UP001159428">
    <property type="component" value="Unassembled WGS sequence"/>
</dbReference>
<dbReference type="SUPFAM" id="SSF52540">
    <property type="entry name" value="P-loop containing nucleoside triphosphate hydrolases"/>
    <property type="match status" value="1"/>
</dbReference>
<evidence type="ECO:0000256" key="1">
    <source>
        <dbReference type="ARBA" id="ARBA00022741"/>
    </source>
</evidence>
<organism evidence="5 6">
    <name type="scientific">Pocillopora meandrina</name>
    <dbReference type="NCBI Taxonomy" id="46732"/>
    <lineage>
        <taxon>Eukaryota</taxon>
        <taxon>Metazoa</taxon>
        <taxon>Cnidaria</taxon>
        <taxon>Anthozoa</taxon>
        <taxon>Hexacorallia</taxon>
        <taxon>Scleractinia</taxon>
        <taxon>Astrocoeniina</taxon>
        <taxon>Pocilloporidae</taxon>
        <taxon>Pocillopora</taxon>
    </lineage>
</organism>
<feature type="binding site" evidence="3">
    <location>
        <position position="83"/>
    </location>
    <ligand>
        <name>GTP</name>
        <dbReference type="ChEBI" id="CHEBI:37565"/>
    </ligand>
</feature>
<keyword evidence="2 3" id="KW-0342">GTP-binding</keyword>
<evidence type="ECO:0000256" key="2">
    <source>
        <dbReference type="ARBA" id="ARBA00023134"/>
    </source>
</evidence>
<dbReference type="InterPro" id="IPR027417">
    <property type="entry name" value="P-loop_NTPase"/>
</dbReference>
<feature type="binding site" evidence="4">
    <location>
        <position position="44"/>
    </location>
    <ligand>
        <name>Mg(2+)</name>
        <dbReference type="ChEBI" id="CHEBI:18420"/>
    </ligand>
</feature>